<evidence type="ECO:0000313" key="9">
    <source>
        <dbReference type="EMBL" id="HIR39897.1"/>
    </source>
</evidence>
<evidence type="ECO:0000256" key="7">
    <source>
        <dbReference type="ARBA" id="ARBA00023014"/>
    </source>
</evidence>
<evidence type="ECO:0000259" key="8">
    <source>
        <dbReference type="PROSITE" id="PS51379"/>
    </source>
</evidence>
<dbReference type="PANTHER" id="PTHR43177">
    <property type="entry name" value="PROTEIN NRFC"/>
    <property type="match status" value="1"/>
</dbReference>
<keyword evidence="4" id="KW-0677">Repeat</keyword>
<dbReference type="CDD" id="cd10563">
    <property type="entry name" value="CooF_like"/>
    <property type="match status" value="1"/>
</dbReference>
<accession>A0A9D1AGR7</accession>
<dbReference type="Pfam" id="PF13247">
    <property type="entry name" value="Fer4_11"/>
    <property type="match status" value="1"/>
</dbReference>
<feature type="domain" description="4Fe-4S ferredoxin-type" evidence="8">
    <location>
        <begin position="2"/>
        <end position="31"/>
    </location>
</feature>
<evidence type="ECO:0000313" key="10">
    <source>
        <dbReference type="Proteomes" id="UP000824179"/>
    </source>
</evidence>
<dbReference type="PANTHER" id="PTHR43177:SF5">
    <property type="entry name" value="ANAEROBIC DIMETHYL SULFOXIDE REDUCTASE CHAIN B-RELATED"/>
    <property type="match status" value="1"/>
</dbReference>
<keyword evidence="7" id="KW-0411">Iron-sulfur</keyword>
<keyword evidence="2" id="KW-0004">4Fe-4S</keyword>
<dbReference type="SUPFAM" id="SSF54862">
    <property type="entry name" value="4Fe-4S ferredoxins"/>
    <property type="match status" value="1"/>
</dbReference>
<keyword evidence="3" id="KW-0479">Metal-binding</keyword>
<keyword evidence="5" id="KW-0249">Electron transport</keyword>
<dbReference type="PROSITE" id="PS00198">
    <property type="entry name" value="4FE4S_FER_1"/>
    <property type="match status" value="1"/>
</dbReference>
<dbReference type="InterPro" id="IPR017896">
    <property type="entry name" value="4Fe4S_Fe-S-bd"/>
</dbReference>
<dbReference type="PROSITE" id="PS51379">
    <property type="entry name" value="4FE4S_FER_2"/>
    <property type="match status" value="2"/>
</dbReference>
<name>A0A9D1AGR7_9FIRM</name>
<evidence type="ECO:0000256" key="2">
    <source>
        <dbReference type="ARBA" id="ARBA00022485"/>
    </source>
</evidence>
<dbReference type="AlphaFoldDB" id="A0A9D1AGR7"/>
<dbReference type="GO" id="GO:0046872">
    <property type="term" value="F:metal ion binding"/>
    <property type="evidence" value="ECO:0007669"/>
    <property type="project" value="UniProtKB-KW"/>
</dbReference>
<evidence type="ECO:0000256" key="1">
    <source>
        <dbReference type="ARBA" id="ARBA00022448"/>
    </source>
</evidence>
<organism evidence="9 10">
    <name type="scientific">Candidatus Coproplasma stercoripullorum</name>
    <dbReference type="NCBI Taxonomy" id="2840751"/>
    <lineage>
        <taxon>Bacteria</taxon>
        <taxon>Bacillati</taxon>
        <taxon>Bacillota</taxon>
        <taxon>Clostridia</taxon>
        <taxon>Eubacteriales</taxon>
        <taxon>Candidatus Coproplasma</taxon>
    </lineage>
</organism>
<evidence type="ECO:0000256" key="4">
    <source>
        <dbReference type="ARBA" id="ARBA00022737"/>
    </source>
</evidence>
<feature type="domain" description="4Fe-4S ferredoxin-type" evidence="8">
    <location>
        <begin position="84"/>
        <end position="113"/>
    </location>
</feature>
<protein>
    <submittedName>
        <fullName evidence="9">4Fe-4S dicluster domain-containing protein</fullName>
    </submittedName>
</protein>
<gene>
    <name evidence="9" type="ORF">IAB90_05900</name>
</gene>
<evidence type="ECO:0000256" key="6">
    <source>
        <dbReference type="ARBA" id="ARBA00023004"/>
    </source>
</evidence>
<reference evidence="9" key="2">
    <citation type="journal article" date="2021" name="PeerJ">
        <title>Extensive microbial diversity within the chicken gut microbiome revealed by metagenomics and culture.</title>
        <authorList>
            <person name="Gilroy R."/>
            <person name="Ravi A."/>
            <person name="Getino M."/>
            <person name="Pursley I."/>
            <person name="Horton D.L."/>
            <person name="Alikhan N.F."/>
            <person name="Baker D."/>
            <person name="Gharbi K."/>
            <person name="Hall N."/>
            <person name="Watson M."/>
            <person name="Adriaenssens E.M."/>
            <person name="Foster-Nyarko E."/>
            <person name="Jarju S."/>
            <person name="Secka A."/>
            <person name="Antonio M."/>
            <person name="Oren A."/>
            <person name="Chaudhuri R.R."/>
            <person name="La Ragione R."/>
            <person name="Hildebrand F."/>
            <person name="Pallen M.J."/>
        </authorList>
    </citation>
    <scope>NUCLEOTIDE SEQUENCE</scope>
    <source>
        <strain evidence="9">ChiW25-3613</strain>
    </source>
</reference>
<sequence length="148" mass="16331">MKRIYVNEEWCLGCHLCEYECMYANSGLDAMFKLKGKTDRFIPRIKVEGEDGNAIHFAVNCRHCTNAICVKSCIAGALSKDEEGVVRINKDKCVGCFTCVLVCPFGAIMPAPDGKAAQKCALCTDNIMGEPNCVKHCPNNAIVFEERD</sequence>
<proteinExistence type="predicted"/>
<dbReference type="Gene3D" id="3.30.70.20">
    <property type="match status" value="2"/>
</dbReference>
<evidence type="ECO:0000256" key="5">
    <source>
        <dbReference type="ARBA" id="ARBA00022982"/>
    </source>
</evidence>
<keyword evidence="1" id="KW-0813">Transport</keyword>
<dbReference type="Proteomes" id="UP000824179">
    <property type="component" value="Unassembled WGS sequence"/>
</dbReference>
<comment type="caution">
    <text evidence="9">The sequence shown here is derived from an EMBL/GenBank/DDBJ whole genome shotgun (WGS) entry which is preliminary data.</text>
</comment>
<keyword evidence="6" id="KW-0408">Iron</keyword>
<dbReference type="EMBL" id="DVHB01000100">
    <property type="protein sequence ID" value="HIR39897.1"/>
    <property type="molecule type" value="Genomic_DNA"/>
</dbReference>
<reference evidence="9" key="1">
    <citation type="submission" date="2020-10" db="EMBL/GenBank/DDBJ databases">
        <authorList>
            <person name="Gilroy R."/>
        </authorList>
    </citation>
    <scope>NUCLEOTIDE SEQUENCE</scope>
    <source>
        <strain evidence="9">ChiW25-3613</strain>
    </source>
</reference>
<dbReference type="InterPro" id="IPR050954">
    <property type="entry name" value="ET_IronSulfur_Cluster-Binding"/>
</dbReference>
<evidence type="ECO:0000256" key="3">
    <source>
        <dbReference type="ARBA" id="ARBA00022723"/>
    </source>
</evidence>
<dbReference type="GO" id="GO:0051539">
    <property type="term" value="F:4 iron, 4 sulfur cluster binding"/>
    <property type="evidence" value="ECO:0007669"/>
    <property type="project" value="UniProtKB-KW"/>
</dbReference>
<dbReference type="InterPro" id="IPR017900">
    <property type="entry name" value="4Fe4S_Fe_S_CS"/>
</dbReference>